<dbReference type="Pfam" id="PF04002">
    <property type="entry name" value="RadC"/>
    <property type="match status" value="1"/>
</dbReference>
<dbReference type="InterPro" id="IPR001405">
    <property type="entry name" value="UPF0758"/>
</dbReference>
<dbReference type="PROSITE" id="PS50249">
    <property type="entry name" value="MPN"/>
    <property type="match status" value="1"/>
</dbReference>
<dbReference type="EMBL" id="JAQQXQ010000006">
    <property type="protein sequence ID" value="MDC8754945.1"/>
    <property type="molecule type" value="Genomic_DNA"/>
</dbReference>
<keyword evidence="4" id="KW-0862">Zinc</keyword>
<dbReference type="InterPro" id="IPR025657">
    <property type="entry name" value="RadC_JAB"/>
</dbReference>
<evidence type="ECO:0000313" key="7">
    <source>
        <dbReference type="EMBL" id="MDC8754945.1"/>
    </source>
</evidence>
<feature type="domain" description="MPN" evidence="6">
    <location>
        <begin position="24"/>
        <end position="148"/>
    </location>
</feature>
<evidence type="ECO:0000256" key="4">
    <source>
        <dbReference type="ARBA" id="ARBA00022833"/>
    </source>
</evidence>
<gene>
    <name evidence="7" type="ORF">OIK40_09860</name>
</gene>
<keyword evidence="1" id="KW-0645">Protease</keyword>
<evidence type="ECO:0000256" key="5">
    <source>
        <dbReference type="ARBA" id="ARBA00023049"/>
    </source>
</evidence>
<dbReference type="PANTHER" id="PTHR30471:SF3">
    <property type="entry name" value="UPF0758 PROTEIN YEES-RELATED"/>
    <property type="match status" value="1"/>
</dbReference>
<protein>
    <submittedName>
        <fullName evidence="7">JAB domain-containing protein</fullName>
    </submittedName>
</protein>
<organism evidence="7 8">
    <name type="scientific">Erythrobacter fulvus</name>
    <dbReference type="NCBI Taxonomy" id="2987523"/>
    <lineage>
        <taxon>Bacteria</taxon>
        <taxon>Pseudomonadati</taxon>
        <taxon>Pseudomonadota</taxon>
        <taxon>Alphaproteobacteria</taxon>
        <taxon>Sphingomonadales</taxon>
        <taxon>Erythrobacteraceae</taxon>
        <taxon>Erythrobacter/Porphyrobacter group</taxon>
        <taxon>Erythrobacter</taxon>
    </lineage>
</organism>
<sequence length="148" mass="16279">MSCQRWHLVVIAALSTRPATSPPRQDRLPLLVAYLRNVVLAPGVAHERGHVLFVDENRSLLGDAGIGMGNLNALSLRMRELFGEALRLNARGIILAHNHPSGHCHPSRSDIAATRRLAEVARALEIELIDHLIFTREAVYSMRAGGLL</sequence>
<keyword evidence="8" id="KW-1185">Reference proteome</keyword>
<dbReference type="PANTHER" id="PTHR30471">
    <property type="entry name" value="DNA REPAIR PROTEIN RADC"/>
    <property type="match status" value="1"/>
</dbReference>
<evidence type="ECO:0000256" key="1">
    <source>
        <dbReference type="ARBA" id="ARBA00022670"/>
    </source>
</evidence>
<keyword evidence="2" id="KW-0479">Metal-binding</keyword>
<dbReference type="Gene3D" id="3.40.140.10">
    <property type="entry name" value="Cytidine Deaminase, domain 2"/>
    <property type="match status" value="1"/>
</dbReference>
<dbReference type="InterPro" id="IPR020891">
    <property type="entry name" value="UPF0758_CS"/>
</dbReference>
<evidence type="ECO:0000313" key="8">
    <source>
        <dbReference type="Proteomes" id="UP001216558"/>
    </source>
</evidence>
<dbReference type="InterPro" id="IPR037518">
    <property type="entry name" value="MPN"/>
</dbReference>
<keyword evidence="5" id="KW-0482">Metalloprotease</keyword>
<dbReference type="PROSITE" id="PS01302">
    <property type="entry name" value="UPF0758"/>
    <property type="match status" value="1"/>
</dbReference>
<accession>A0ABT5JRZ3</accession>
<keyword evidence="3" id="KW-0378">Hydrolase</keyword>
<evidence type="ECO:0000256" key="2">
    <source>
        <dbReference type="ARBA" id="ARBA00022723"/>
    </source>
</evidence>
<comment type="caution">
    <text evidence="7">The sequence shown here is derived from an EMBL/GenBank/DDBJ whole genome shotgun (WGS) entry which is preliminary data.</text>
</comment>
<evidence type="ECO:0000256" key="3">
    <source>
        <dbReference type="ARBA" id="ARBA00022801"/>
    </source>
</evidence>
<reference evidence="7 8" key="1">
    <citation type="submission" date="2022-10" db="EMBL/GenBank/DDBJ databases">
        <title>Erythrobacter sp. sf7 Genome sequencing.</title>
        <authorList>
            <person name="Park S."/>
        </authorList>
    </citation>
    <scope>NUCLEOTIDE SEQUENCE [LARGE SCALE GENOMIC DNA]</scope>
    <source>
        <strain evidence="8">sf7</strain>
    </source>
</reference>
<proteinExistence type="predicted"/>
<dbReference type="Proteomes" id="UP001216558">
    <property type="component" value="Unassembled WGS sequence"/>
</dbReference>
<name>A0ABT5JRZ3_9SPHN</name>
<evidence type="ECO:0000259" key="6">
    <source>
        <dbReference type="PROSITE" id="PS50249"/>
    </source>
</evidence>
<dbReference type="CDD" id="cd08071">
    <property type="entry name" value="MPN_DUF2466"/>
    <property type="match status" value="1"/>
</dbReference>